<dbReference type="Pfam" id="PF01381">
    <property type="entry name" value="HTH_3"/>
    <property type="match status" value="1"/>
</dbReference>
<evidence type="ECO:0000259" key="1">
    <source>
        <dbReference type="PROSITE" id="PS50943"/>
    </source>
</evidence>
<dbReference type="SMART" id="SM00530">
    <property type="entry name" value="HTH_XRE"/>
    <property type="match status" value="1"/>
</dbReference>
<evidence type="ECO:0000313" key="2">
    <source>
        <dbReference type="EMBL" id="GGF00345.1"/>
    </source>
</evidence>
<dbReference type="Gene3D" id="1.10.260.40">
    <property type="entry name" value="lambda repressor-like DNA-binding domains"/>
    <property type="match status" value="1"/>
</dbReference>
<dbReference type="InterPro" id="IPR001387">
    <property type="entry name" value="Cro/C1-type_HTH"/>
</dbReference>
<accession>A0A8J2YPP8</accession>
<dbReference type="CDD" id="cd00093">
    <property type="entry name" value="HTH_XRE"/>
    <property type="match status" value="1"/>
</dbReference>
<dbReference type="EMBL" id="BMJQ01000001">
    <property type="protein sequence ID" value="GGF00345.1"/>
    <property type="molecule type" value="Genomic_DNA"/>
</dbReference>
<protein>
    <recommendedName>
        <fullName evidence="1">HTH cro/C1-type domain-containing protein</fullName>
    </recommendedName>
</protein>
<sequence>MAHKVATPTQQARGELTNEQLNAIDRAVGGQVRMRRILLGLSQEAVSKVLGLTFQQLQKYEHGTNRISGSRLYQLSLILHCPVSYFFETVDVEGGAEAVQAAHEAAVEADEVPADLMKKRKTIELVRAFYAIEDEKQRTAALSLIKAVSTNR</sequence>
<reference evidence="2" key="1">
    <citation type="journal article" date="2014" name="Int. J. Syst. Evol. Microbiol.">
        <title>Complete genome sequence of Corynebacterium casei LMG S-19264T (=DSM 44701T), isolated from a smear-ripened cheese.</title>
        <authorList>
            <consortium name="US DOE Joint Genome Institute (JGI-PGF)"/>
            <person name="Walter F."/>
            <person name="Albersmeier A."/>
            <person name="Kalinowski J."/>
            <person name="Ruckert C."/>
        </authorList>
    </citation>
    <scope>NUCLEOTIDE SEQUENCE</scope>
    <source>
        <strain evidence="2">CGMCC 1.15725</strain>
    </source>
</reference>
<name>A0A8J2YPP8_9PROT</name>
<dbReference type="PROSITE" id="PS50943">
    <property type="entry name" value="HTH_CROC1"/>
    <property type="match status" value="1"/>
</dbReference>
<dbReference type="SUPFAM" id="SSF47413">
    <property type="entry name" value="lambda repressor-like DNA-binding domains"/>
    <property type="match status" value="1"/>
</dbReference>
<dbReference type="RefSeq" id="WP_189041588.1">
    <property type="nucleotide sequence ID" value="NZ_BMJQ01000001.1"/>
</dbReference>
<feature type="domain" description="HTH cro/C1-type" evidence="1">
    <location>
        <begin position="32"/>
        <end position="86"/>
    </location>
</feature>
<dbReference type="InterPro" id="IPR010982">
    <property type="entry name" value="Lambda_DNA-bd_dom_sf"/>
</dbReference>
<proteinExistence type="predicted"/>
<dbReference type="GO" id="GO:0003677">
    <property type="term" value="F:DNA binding"/>
    <property type="evidence" value="ECO:0007669"/>
    <property type="project" value="InterPro"/>
</dbReference>
<dbReference type="Proteomes" id="UP000646365">
    <property type="component" value="Unassembled WGS sequence"/>
</dbReference>
<organism evidence="2 3">
    <name type="scientific">Aliidongia dinghuensis</name>
    <dbReference type="NCBI Taxonomy" id="1867774"/>
    <lineage>
        <taxon>Bacteria</taxon>
        <taxon>Pseudomonadati</taxon>
        <taxon>Pseudomonadota</taxon>
        <taxon>Alphaproteobacteria</taxon>
        <taxon>Rhodospirillales</taxon>
        <taxon>Dongiaceae</taxon>
        <taxon>Aliidongia</taxon>
    </lineage>
</organism>
<dbReference type="AlphaFoldDB" id="A0A8J2YPP8"/>
<comment type="caution">
    <text evidence="2">The sequence shown here is derived from an EMBL/GenBank/DDBJ whole genome shotgun (WGS) entry which is preliminary data.</text>
</comment>
<evidence type="ECO:0000313" key="3">
    <source>
        <dbReference type="Proteomes" id="UP000646365"/>
    </source>
</evidence>
<reference evidence="2" key="2">
    <citation type="submission" date="2020-09" db="EMBL/GenBank/DDBJ databases">
        <authorList>
            <person name="Sun Q."/>
            <person name="Zhou Y."/>
        </authorList>
    </citation>
    <scope>NUCLEOTIDE SEQUENCE</scope>
    <source>
        <strain evidence="2">CGMCC 1.15725</strain>
    </source>
</reference>
<keyword evidence="3" id="KW-1185">Reference proteome</keyword>
<gene>
    <name evidence="2" type="ORF">GCM10011611_02440</name>
</gene>